<reference evidence="3" key="1">
    <citation type="submission" date="2022-10" db="EMBL/GenBank/DDBJ databases">
        <authorList>
            <person name="Chen Y."/>
            <person name="Dougan E. K."/>
            <person name="Chan C."/>
            <person name="Rhodes N."/>
            <person name="Thang M."/>
        </authorList>
    </citation>
    <scope>NUCLEOTIDE SEQUENCE</scope>
</reference>
<feature type="coiled-coil region" evidence="1">
    <location>
        <begin position="799"/>
        <end position="833"/>
    </location>
</feature>
<dbReference type="EMBL" id="CAMXCT020000058">
    <property type="protein sequence ID" value="CAL1126570.1"/>
    <property type="molecule type" value="Genomic_DNA"/>
</dbReference>
<protein>
    <recommendedName>
        <fullName evidence="6">Glycosyltransferase 2-like domain-containing protein</fullName>
    </recommendedName>
</protein>
<evidence type="ECO:0000256" key="1">
    <source>
        <dbReference type="SAM" id="Coils"/>
    </source>
</evidence>
<organism evidence="3">
    <name type="scientific">Cladocopium goreaui</name>
    <dbReference type="NCBI Taxonomy" id="2562237"/>
    <lineage>
        <taxon>Eukaryota</taxon>
        <taxon>Sar</taxon>
        <taxon>Alveolata</taxon>
        <taxon>Dinophyceae</taxon>
        <taxon>Suessiales</taxon>
        <taxon>Symbiodiniaceae</taxon>
        <taxon>Cladocopium</taxon>
    </lineage>
</organism>
<proteinExistence type="predicted"/>
<dbReference type="AlphaFoldDB" id="A0A9P1BII3"/>
<evidence type="ECO:0000256" key="2">
    <source>
        <dbReference type="SAM" id="MobiDB-lite"/>
    </source>
</evidence>
<accession>A0A9P1BII3</accession>
<evidence type="ECO:0008006" key="6">
    <source>
        <dbReference type="Google" id="ProtNLM"/>
    </source>
</evidence>
<dbReference type="Proteomes" id="UP001152797">
    <property type="component" value="Unassembled WGS sequence"/>
</dbReference>
<dbReference type="Gene3D" id="3.90.550.10">
    <property type="entry name" value="Spore Coat Polysaccharide Biosynthesis Protein SpsA, Chain A"/>
    <property type="match status" value="1"/>
</dbReference>
<name>A0A9P1BII3_9DINO</name>
<evidence type="ECO:0000313" key="3">
    <source>
        <dbReference type="EMBL" id="CAI3973195.1"/>
    </source>
</evidence>
<evidence type="ECO:0000313" key="5">
    <source>
        <dbReference type="Proteomes" id="UP001152797"/>
    </source>
</evidence>
<dbReference type="EMBL" id="CAMXCT030000058">
    <property type="protein sequence ID" value="CAL4760507.1"/>
    <property type="molecule type" value="Genomic_DNA"/>
</dbReference>
<evidence type="ECO:0000313" key="4">
    <source>
        <dbReference type="EMBL" id="CAL4760507.1"/>
    </source>
</evidence>
<dbReference type="EMBL" id="CAMXCT010000058">
    <property type="protein sequence ID" value="CAI3973195.1"/>
    <property type="molecule type" value="Genomic_DNA"/>
</dbReference>
<feature type="region of interest" description="Disordered" evidence="2">
    <location>
        <begin position="81"/>
        <end position="102"/>
    </location>
</feature>
<keyword evidence="1" id="KW-0175">Coiled coil</keyword>
<reference evidence="4 5" key="2">
    <citation type="submission" date="2024-05" db="EMBL/GenBank/DDBJ databases">
        <authorList>
            <person name="Chen Y."/>
            <person name="Shah S."/>
            <person name="Dougan E. K."/>
            <person name="Thang M."/>
            <person name="Chan C."/>
        </authorList>
    </citation>
    <scope>NUCLEOTIDE SEQUENCE [LARGE SCALE GENOMIC DNA]</scope>
</reference>
<feature type="coiled-coil region" evidence="1">
    <location>
        <begin position="554"/>
        <end position="581"/>
    </location>
</feature>
<sequence>MAYVLRGEGPERDAFRLVYKRRLENLGLKLRNPGPPGKLIASYGADTKNTWLNADALGVPRGPCRMCKTCPGLPGFGQLYWPQLPDEEPRGEPRPEPNGHSSLRCRRCDCPGHQHQNLELWLMDVKLRAKQVRAISWYRPLPQQPRLPMVAPGWSRSAAALFALTEGTFDPRRCAVKGPRPRASAAEDEALPLVSVVAPTSWVRRGFHPLLYECFCKQDYDPKELVVVDTGPEPSAFFQEKAQEDPRIIYRHFRVADSRLDLPEGWKKGAPCSLGISDQDIWENLGEAQPTSWSLGIKRNVAIELAAGEIIAHFDDDDLYAPGYLSWMYERLSNVLKKSKDSPVTSEYIESNMPPAAVTLKAWHLLDLSDMTFGYMDVENDPLVPKEQRYGWLFGWGFSYMFTRSCWELTPVPDVEWSEDISFYEDLKRNKVPVVPVKPPGASKAICAHSYHAKVNTSGGEFSGAVRCGRALPEVPQELLELMPLAQQAAGAVPQRMDQSIGEKSGFRVSLSEKQEFLQCRGQAWFAYQQQRITEAGPDVEARSALSKWPRAKAELLVNEISHLHQERSELRREKQQLQKRGLSQAQLVETQLEAAKHGTEQTRERRDALKKLASSGPAVASKADLLQAEQNITKKVETLRRETQELAERSHEFFAELQQSQSSQAQQQGLVTSQLRQLSAQQAQSCSLQVELKLLRDKLRMSEREREDLHLKHVQLTAQLQATLAVARKEVSDHSAGLKQQLLQEDDVADCLGDAADRLQAQIDAAMATSPRQAVPSVPEAPKRSAHLTVAPSLLSGEDELKSNLSSALRQIGDLKQRVHELQAEKAGLQGRSKRQQCRNQLRKISKGLMEWHRACAAISTAPRSLAPYKEDMEEVKRLLAMPVAASSSATCATSVAQRVLEAFNEEVPCHSLDLASLLMGPDGAYVVSAVMQLIQSEVKRQARAIHSSLTASRLSGGRTGAMEEVVGWLQQMQKQLLLEVVSSNEDEDDEIWDLELHLALLVGRRDEVLQMAQDGTQRDGAAA</sequence>
<feature type="compositionally biased region" description="Basic and acidic residues" evidence="2">
    <location>
        <begin position="87"/>
        <end position="97"/>
    </location>
</feature>
<keyword evidence="5" id="KW-1185">Reference proteome</keyword>
<dbReference type="CDD" id="cd00761">
    <property type="entry name" value="Glyco_tranf_GTA_type"/>
    <property type="match status" value="1"/>
</dbReference>
<dbReference type="SUPFAM" id="SSF53448">
    <property type="entry name" value="Nucleotide-diphospho-sugar transferases"/>
    <property type="match status" value="1"/>
</dbReference>
<comment type="caution">
    <text evidence="3">The sequence shown here is derived from an EMBL/GenBank/DDBJ whole genome shotgun (WGS) entry which is preliminary data.</text>
</comment>
<dbReference type="InterPro" id="IPR029044">
    <property type="entry name" value="Nucleotide-diphossugar_trans"/>
</dbReference>
<dbReference type="OrthoDB" id="415892at2759"/>
<gene>
    <name evidence="3" type="ORF">C1SCF055_LOCUS1717</name>
</gene>
<feature type="coiled-coil region" evidence="1">
    <location>
        <begin position="623"/>
        <end position="650"/>
    </location>
</feature>